<proteinExistence type="predicted"/>
<gene>
    <name evidence="1" type="primary">IRE1</name>
    <name evidence="1" type="ORF">H2198_006375</name>
</gene>
<reference evidence="1" key="1">
    <citation type="submission" date="2022-10" db="EMBL/GenBank/DDBJ databases">
        <title>Culturing micro-colonial fungi from biological soil crusts in the Mojave desert and describing Neophaeococcomyces mojavensis, and introducing the new genera and species Taxawa tesnikishii.</title>
        <authorList>
            <person name="Kurbessoian T."/>
            <person name="Stajich J.E."/>
        </authorList>
    </citation>
    <scope>NUCLEOTIDE SEQUENCE</scope>
    <source>
        <strain evidence="1">JES_112</strain>
    </source>
</reference>
<accession>A0ACC3A354</accession>
<keyword evidence="1" id="KW-0418">Kinase</keyword>
<keyword evidence="2" id="KW-1185">Reference proteome</keyword>
<dbReference type="EC" id="2.7.11.1" evidence="1"/>
<keyword evidence="1" id="KW-0808">Transferase</keyword>
<evidence type="ECO:0000313" key="1">
    <source>
        <dbReference type="EMBL" id="KAJ9654629.1"/>
    </source>
</evidence>
<name>A0ACC3A354_9EURO</name>
<organism evidence="1 2">
    <name type="scientific">Neophaeococcomyces mojaviensis</name>
    <dbReference type="NCBI Taxonomy" id="3383035"/>
    <lineage>
        <taxon>Eukaryota</taxon>
        <taxon>Fungi</taxon>
        <taxon>Dikarya</taxon>
        <taxon>Ascomycota</taxon>
        <taxon>Pezizomycotina</taxon>
        <taxon>Eurotiomycetes</taxon>
        <taxon>Chaetothyriomycetidae</taxon>
        <taxon>Chaetothyriales</taxon>
        <taxon>Chaetothyriales incertae sedis</taxon>
        <taxon>Neophaeococcomyces</taxon>
    </lineage>
</organism>
<sequence>MVSHRRPLGQHGGMTTKSWLALTLVFLYTTTVSAKSSAGVETVSGPVIASGSDPPILSRKSHAGRSPAEIPLLNHDAPTAKFRSTNEEIQEYEYQALAPARERFAVRAPATQPSEPSGLLPLNQARLLSDWEADDILLLSTIDGALHARDRRTGRQRWTLEMPDTPMIETVHYQQNTSLYELANQEDFIFIVEPSKDGQLYAQYADPKVGLVRIPGATVRKMATQVPFSMKVNDQVMHTTSETQVKTYTVDAQTGDVLHEFPRSKAAIKSDSQPRCRPRTGFDLDDSACKPGRTLRLSRRTYTFTISNEDTMQDICTIRFSEWVTSIGDDDLEAQHRSSMDGYDVRIFHDGLVMGLDTTDEPDRQHRYRYMLDSPVARVFDIVRKHDADDDITDLIALSRGPEFQTWNRMAPLQPDFQQDQRVFVNCTDEGQWYAMSELSYPGVTIMANPAKVQHPDFQEQLNLHGDLKDIVGVHRLAGKAAITKQTLTIEGRSSNSDIIIEPEKELVDINVTAISSSWWGRISDTLKGSILTVVVCVVAYALRAYGFQYLFKTPEGTALDGLKNSASSNETSNPLTTDVPPVKMEITTVAEEVTASTVPPLEETVTPVHSRAQSTASASFSPRKPLKVATNSDEQSDGGSEDDEEAQNAENTAQTGEKKKKKTKRGVRGGRKKGKNNPGDLTTFEPKPFVSQERHLSNGMVQVGRLTYDSRLENCLGQGSSGTAVFPGTFDGRAVAVKRLVKTANSLAEKEIRHLVSSDQNPHVIRYHGKEESPSFFYIALDKFETSLDQFVEFPERYPSLVPPTKGYDVKDALRQITQGVQHIHSLKLVHRDIKPQNILVRAVQTARPVPEGQFPRLLFVISDFGLCKPLEDGPESVFAATRTAAGTTGWKAPELLVSSRDAIAAPTADSSHSHSRSTTTSSEGVVVDVPTGRRATKAIDIFSLGCVFFYVMTRGKHPFDKDGSPLARDLNIKEDNFDTSALRDNFFGYDYDADDLIMCMIMHNPKLRPDTAGVLAHPYFWKVENKLDYICLVSDNYEERKQKITNIHDENAPRTDQELAYLAELAALQAKAPDVIGTKRDGTIQDFLSALPRSFINEMGKQRKYTGTKMIDLLRVIRNKKNHFAGLPDDIQKMMTQNGRDPVEGYYDFWRQRFPSLLVNCHQLLLERGLVEEFGLQKYYDGSVS</sequence>
<dbReference type="EMBL" id="JAPDRQ010000116">
    <property type="protein sequence ID" value="KAJ9654629.1"/>
    <property type="molecule type" value="Genomic_DNA"/>
</dbReference>
<evidence type="ECO:0000313" key="2">
    <source>
        <dbReference type="Proteomes" id="UP001172386"/>
    </source>
</evidence>
<dbReference type="Proteomes" id="UP001172386">
    <property type="component" value="Unassembled WGS sequence"/>
</dbReference>
<comment type="caution">
    <text evidence="1">The sequence shown here is derived from an EMBL/GenBank/DDBJ whole genome shotgun (WGS) entry which is preliminary data.</text>
</comment>
<protein>
    <submittedName>
        <fullName evidence="1">Bifunctional endoribonuclease/protein kinase ire1</fullName>
        <ecNumber evidence="1">2.7.11.1</ecNumber>
    </submittedName>
</protein>